<keyword evidence="2" id="KW-0732">Signal</keyword>
<evidence type="ECO:0000256" key="2">
    <source>
        <dbReference type="ARBA" id="ARBA00022729"/>
    </source>
</evidence>
<dbReference type="OrthoDB" id="443524at2759"/>
<evidence type="ECO:0000256" key="4">
    <source>
        <dbReference type="ARBA" id="ARBA00022963"/>
    </source>
</evidence>
<dbReference type="AlphaFoldDB" id="A0A368F844"/>
<sequence>MGFRDHAGLDYKGTNYEMFSKLRFRAWGGPPYDPLPVFEYDYWIFFIPCFFFHFETACL</sequence>
<reference evidence="8 9" key="1">
    <citation type="submission" date="2014-10" db="EMBL/GenBank/DDBJ databases">
        <title>Draft genome of the hookworm Ancylostoma caninum.</title>
        <authorList>
            <person name="Mitreva M."/>
        </authorList>
    </citation>
    <scope>NUCLEOTIDE SEQUENCE [LARGE SCALE GENOMIC DNA]</scope>
    <source>
        <strain evidence="8 9">Baltimore</strain>
    </source>
</reference>
<name>A0A368F844_ANCCA</name>
<evidence type="ECO:0000256" key="6">
    <source>
        <dbReference type="ARBA" id="ARBA00023180"/>
    </source>
</evidence>
<keyword evidence="6" id="KW-0325">Glycoprotein</keyword>
<proteinExistence type="inferred from homology"/>
<dbReference type="Proteomes" id="UP000252519">
    <property type="component" value="Unassembled WGS sequence"/>
</dbReference>
<keyword evidence="9" id="KW-1185">Reference proteome</keyword>
<keyword evidence="4 7" id="KW-0442">Lipid degradation</keyword>
<evidence type="ECO:0000313" key="9">
    <source>
        <dbReference type="Proteomes" id="UP000252519"/>
    </source>
</evidence>
<gene>
    <name evidence="8" type="ORF">ANCCAN_27917</name>
</gene>
<evidence type="ECO:0000256" key="5">
    <source>
        <dbReference type="ARBA" id="ARBA00023098"/>
    </source>
</evidence>
<dbReference type="STRING" id="29170.A0A368F844"/>
<protein>
    <recommendedName>
        <fullName evidence="7">Phospholipase B-like</fullName>
        <ecNumber evidence="7">3.1.1.-</ecNumber>
    </recommendedName>
</protein>
<evidence type="ECO:0000256" key="3">
    <source>
        <dbReference type="ARBA" id="ARBA00022801"/>
    </source>
</evidence>
<evidence type="ECO:0000313" key="8">
    <source>
        <dbReference type="EMBL" id="RCN26357.1"/>
    </source>
</evidence>
<dbReference type="EC" id="3.1.1.-" evidence="7"/>
<organism evidence="8 9">
    <name type="scientific">Ancylostoma caninum</name>
    <name type="common">Dog hookworm</name>
    <dbReference type="NCBI Taxonomy" id="29170"/>
    <lineage>
        <taxon>Eukaryota</taxon>
        <taxon>Metazoa</taxon>
        <taxon>Ecdysozoa</taxon>
        <taxon>Nematoda</taxon>
        <taxon>Chromadorea</taxon>
        <taxon>Rhabditida</taxon>
        <taxon>Rhabditina</taxon>
        <taxon>Rhabditomorpha</taxon>
        <taxon>Strongyloidea</taxon>
        <taxon>Ancylostomatidae</taxon>
        <taxon>Ancylostomatinae</taxon>
        <taxon>Ancylostoma</taxon>
    </lineage>
</organism>
<keyword evidence="3 7" id="KW-0378">Hydrolase</keyword>
<keyword evidence="5 7" id="KW-0443">Lipid metabolism</keyword>
<accession>A0A368F844</accession>
<dbReference type="EMBL" id="JOJR01007772">
    <property type="protein sequence ID" value="RCN26357.1"/>
    <property type="molecule type" value="Genomic_DNA"/>
</dbReference>
<evidence type="ECO:0000256" key="1">
    <source>
        <dbReference type="ARBA" id="ARBA00007835"/>
    </source>
</evidence>
<dbReference type="InterPro" id="IPR007000">
    <property type="entry name" value="PLipase_B-like"/>
</dbReference>
<dbReference type="GO" id="GO:0016042">
    <property type="term" value="P:lipid catabolic process"/>
    <property type="evidence" value="ECO:0007669"/>
    <property type="project" value="UniProtKB-KW"/>
</dbReference>
<dbReference type="Gene3D" id="3.60.60.30">
    <property type="match status" value="1"/>
</dbReference>
<evidence type="ECO:0000256" key="7">
    <source>
        <dbReference type="RuleBase" id="RU364138"/>
    </source>
</evidence>
<comment type="similarity">
    <text evidence="1 7">Belongs to the phospholipase B-like family.</text>
</comment>
<comment type="function">
    <text evidence="7">Putative phospholipase.</text>
</comment>
<dbReference type="GO" id="GO:0004620">
    <property type="term" value="F:phospholipase activity"/>
    <property type="evidence" value="ECO:0007669"/>
    <property type="project" value="InterPro"/>
</dbReference>
<comment type="caution">
    <text evidence="8">The sequence shown here is derived from an EMBL/GenBank/DDBJ whole genome shotgun (WGS) entry which is preliminary data.</text>
</comment>
<dbReference type="Pfam" id="PF04916">
    <property type="entry name" value="Phospholip_B"/>
    <property type="match status" value="1"/>
</dbReference>